<accession>U7V8D7</accession>
<comment type="caution">
    <text evidence="1">The sequence shown here is derived from an EMBL/GenBank/DDBJ whole genome shotgun (WGS) entry which is preliminary data.</text>
</comment>
<organism evidence="1 2">
    <name type="scientific">Rothia aeria F0184</name>
    <dbReference type="NCBI Taxonomy" id="888019"/>
    <lineage>
        <taxon>Bacteria</taxon>
        <taxon>Bacillati</taxon>
        <taxon>Actinomycetota</taxon>
        <taxon>Actinomycetes</taxon>
        <taxon>Micrococcales</taxon>
        <taxon>Micrococcaceae</taxon>
        <taxon>Rothia</taxon>
    </lineage>
</organism>
<dbReference type="Proteomes" id="UP000017174">
    <property type="component" value="Unassembled WGS sequence"/>
</dbReference>
<protein>
    <submittedName>
        <fullName evidence="1">Uncharacterized protein</fullName>
    </submittedName>
</protein>
<dbReference type="AlphaFoldDB" id="U7V8D7"/>
<evidence type="ECO:0000313" key="2">
    <source>
        <dbReference type="Proteomes" id="UP000017174"/>
    </source>
</evidence>
<name>U7V8D7_9MICC</name>
<gene>
    <name evidence="1" type="ORF">HMPREF0742_00658</name>
</gene>
<reference evidence="1 2" key="1">
    <citation type="submission" date="2013-08" db="EMBL/GenBank/DDBJ databases">
        <authorList>
            <person name="Weinstock G."/>
            <person name="Sodergren E."/>
            <person name="Wylie T."/>
            <person name="Fulton L."/>
            <person name="Fulton R."/>
            <person name="Fronick C."/>
            <person name="O'Laughlin M."/>
            <person name="Godfrey J."/>
            <person name="Miner T."/>
            <person name="Herter B."/>
            <person name="Appelbaum E."/>
            <person name="Cordes M."/>
            <person name="Lek S."/>
            <person name="Wollam A."/>
            <person name="Pepin K.H."/>
            <person name="Palsikar V.B."/>
            <person name="Mitreva M."/>
            <person name="Wilson R.K."/>
        </authorList>
    </citation>
    <scope>NUCLEOTIDE SEQUENCE [LARGE SCALE GENOMIC DNA]</scope>
    <source>
        <strain evidence="1 2">F0184</strain>
    </source>
</reference>
<sequence>MKEIEHTVYAHHYKYRKTPTADILICSICFEEKRISSLS</sequence>
<dbReference type="HOGENOM" id="CLU_3316361_0_0_11"/>
<proteinExistence type="predicted"/>
<dbReference type="EMBL" id="AXZG01000016">
    <property type="protein sequence ID" value="ERT67058.1"/>
    <property type="molecule type" value="Genomic_DNA"/>
</dbReference>
<evidence type="ECO:0000313" key="1">
    <source>
        <dbReference type="EMBL" id="ERT67058.1"/>
    </source>
</evidence>